<dbReference type="RefSeq" id="WP_209979143.1">
    <property type="nucleotide sequence ID" value="NZ_JAGGLB010000052.1"/>
</dbReference>
<keyword evidence="7" id="KW-1185">Reference proteome</keyword>
<dbReference type="SUPFAM" id="SSF48498">
    <property type="entry name" value="Tetracyclin repressor-like, C-terminal domain"/>
    <property type="match status" value="1"/>
</dbReference>
<comment type="caution">
    <text evidence="6">The sequence shown here is derived from an EMBL/GenBank/DDBJ whole genome shotgun (WGS) entry which is preliminary data.</text>
</comment>
<evidence type="ECO:0000259" key="5">
    <source>
        <dbReference type="PROSITE" id="PS50977"/>
    </source>
</evidence>
<organism evidence="6 7">
    <name type="scientific">Paenibacillus eucommiae</name>
    <dbReference type="NCBI Taxonomy" id="1355755"/>
    <lineage>
        <taxon>Bacteria</taxon>
        <taxon>Bacillati</taxon>
        <taxon>Bacillota</taxon>
        <taxon>Bacilli</taxon>
        <taxon>Bacillales</taxon>
        <taxon>Paenibacillaceae</taxon>
        <taxon>Paenibacillus</taxon>
    </lineage>
</organism>
<dbReference type="Proteomes" id="UP001519287">
    <property type="component" value="Unassembled WGS sequence"/>
</dbReference>
<name>A0ABS4J9N0_9BACL</name>
<dbReference type="InterPro" id="IPR001647">
    <property type="entry name" value="HTH_TetR"/>
</dbReference>
<dbReference type="SUPFAM" id="SSF46689">
    <property type="entry name" value="Homeodomain-like"/>
    <property type="match status" value="1"/>
</dbReference>
<evidence type="ECO:0000313" key="6">
    <source>
        <dbReference type="EMBL" id="MBP1996568.1"/>
    </source>
</evidence>
<dbReference type="Pfam" id="PF00440">
    <property type="entry name" value="TetR_N"/>
    <property type="match status" value="1"/>
</dbReference>
<gene>
    <name evidence="6" type="ORF">J2Z66_008216</name>
</gene>
<dbReference type="PANTHER" id="PTHR47506">
    <property type="entry name" value="TRANSCRIPTIONAL REGULATORY PROTEIN"/>
    <property type="match status" value="1"/>
</dbReference>
<evidence type="ECO:0000256" key="4">
    <source>
        <dbReference type="PROSITE-ProRule" id="PRU00335"/>
    </source>
</evidence>
<dbReference type="PRINTS" id="PR00455">
    <property type="entry name" value="HTHTETR"/>
</dbReference>
<keyword evidence="1" id="KW-0805">Transcription regulation</keyword>
<dbReference type="EMBL" id="JAGGLB010000052">
    <property type="protein sequence ID" value="MBP1996568.1"/>
    <property type="molecule type" value="Genomic_DNA"/>
</dbReference>
<dbReference type="InterPro" id="IPR009057">
    <property type="entry name" value="Homeodomain-like_sf"/>
</dbReference>
<reference evidence="6 7" key="1">
    <citation type="submission" date="2021-03" db="EMBL/GenBank/DDBJ databases">
        <title>Genomic Encyclopedia of Type Strains, Phase IV (KMG-IV): sequencing the most valuable type-strain genomes for metagenomic binning, comparative biology and taxonomic classification.</title>
        <authorList>
            <person name="Goeker M."/>
        </authorList>
    </citation>
    <scope>NUCLEOTIDE SEQUENCE [LARGE SCALE GENOMIC DNA]</scope>
    <source>
        <strain evidence="6 7">DSM 26048</strain>
    </source>
</reference>
<dbReference type="Gene3D" id="1.10.10.60">
    <property type="entry name" value="Homeodomain-like"/>
    <property type="match status" value="1"/>
</dbReference>
<evidence type="ECO:0000256" key="2">
    <source>
        <dbReference type="ARBA" id="ARBA00023125"/>
    </source>
</evidence>
<evidence type="ECO:0000256" key="1">
    <source>
        <dbReference type="ARBA" id="ARBA00023015"/>
    </source>
</evidence>
<keyword evidence="2 4" id="KW-0238">DNA-binding</keyword>
<feature type="DNA-binding region" description="H-T-H motif" evidence="4">
    <location>
        <begin position="37"/>
        <end position="56"/>
    </location>
</feature>
<proteinExistence type="predicted"/>
<dbReference type="Gene3D" id="1.10.357.10">
    <property type="entry name" value="Tetracycline Repressor, domain 2"/>
    <property type="match status" value="1"/>
</dbReference>
<dbReference type="InterPro" id="IPR036271">
    <property type="entry name" value="Tet_transcr_reg_TetR-rel_C_sf"/>
</dbReference>
<feature type="domain" description="HTH tetR-type" evidence="5">
    <location>
        <begin position="14"/>
        <end position="74"/>
    </location>
</feature>
<evidence type="ECO:0000313" key="7">
    <source>
        <dbReference type="Proteomes" id="UP001519287"/>
    </source>
</evidence>
<dbReference type="PANTHER" id="PTHR47506:SF6">
    <property type="entry name" value="HTH-TYPE TRANSCRIPTIONAL REPRESSOR NEMR"/>
    <property type="match status" value="1"/>
</dbReference>
<protein>
    <submittedName>
        <fullName evidence="6">TetR/AcrR family hemagglutinin/protease transcriptional regulator</fullName>
    </submittedName>
</protein>
<accession>A0ABS4J9N0</accession>
<sequence length="199" mass="22412">MSPRNAVKDQKQRMERKVQILDAAMQVIARRGLSATKISDIAATAGLSVGNVYKYFASKDEIFIALVESAQREYRAFVEEAQQKTLPPLQKLYWYTEQWLNNKNGWAHTIILQHARTSETIPEQVKQAVTGRFQDNLGPMAEIIAEGQREGIFMPGDSRELALIYVALMEGLSLHDIPGIQEITAVTPEKAIQMLLVKK</sequence>
<dbReference type="PROSITE" id="PS50977">
    <property type="entry name" value="HTH_TETR_2"/>
    <property type="match status" value="1"/>
</dbReference>
<keyword evidence="3" id="KW-0804">Transcription</keyword>
<evidence type="ECO:0000256" key="3">
    <source>
        <dbReference type="ARBA" id="ARBA00023163"/>
    </source>
</evidence>